<evidence type="ECO:0000256" key="1">
    <source>
        <dbReference type="SAM" id="MobiDB-lite"/>
    </source>
</evidence>
<accession>A0A1B7M282</accession>
<keyword evidence="3" id="KW-1185">Reference proteome</keyword>
<dbReference type="EMBL" id="LXEY01000010">
    <property type="protein sequence ID" value="OAV62670.1"/>
    <property type="molecule type" value="Genomic_DNA"/>
</dbReference>
<dbReference type="AlphaFoldDB" id="A0A1B7M282"/>
<name>A0A1B7M282_9MICC</name>
<reference evidence="2 3" key="1">
    <citation type="submission" date="2016-04" db="EMBL/GenBank/DDBJ databases">
        <title>First whole genome shotgun sequence of the bacterium Enteractinococcus sp. strain UASWS1574.</title>
        <authorList>
            <person name="Crovadore J."/>
            <person name="Chablais R."/>
            <person name="Lefort F."/>
        </authorList>
    </citation>
    <scope>NUCLEOTIDE SEQUENCE [LARGE SCALE GENOMIC DNA]</scope>
    <source>
        <strain evidence="2 3">UASWS1574</strain>
    </source>
</reference>
<dbReference type="Proteomes" id="UP000078292">
    <property type="component" value="Unassembled WGS sequence"/>
</dbReference>
<feature type="compositionally biased region" description="Basic and acidic residues" evidence="1">
    <location>
        <begin position="147"/>
        <end position="157"/>
    </location>
</feature>
<comment type="caution">
    <text evidence="2">The sequence shown here is derived from an EMBL/GenBank/DDBJ whole genome shotgun (WGS) entry which is preliminary data.</text>
</comment>
<gene>
    <name evidence="2" type="ORF">A6F49_05795</name>
</gene>
<organism evidence="2 3">
    <name type="scientific">Enteractinococcus helveticum</name>
    <dbReference type="NCBI Taxonomy" id="1837282"/>
    <lineage>
        <taxon>Bacteria</taxon>
        <taxon>Bacillati</taxon>
        <taxon>Actinomycetota</taxon>
        <taxon>Actinomycetes</taxon>
        <taxon>Micrococcales</taxon>
        <taxon>Micrococcaceae</taxon>
    </lineage>
</organism>
<feature type="region of interest" description="Disordered" evidence="1">
    <location>
        <begin position="133"/>
        <end position="157"/>
    </location>
</feature>
<evidence type="ECO:0000313" key="2">
    <source>
        <dbReference type="EMBL" id="OAV62670.1"/>
    </source>
</evidence>
<proteinExistence type="predicted"/>
<evidence type="ECO:0000313" key="3">
    <source>
        <dbReference type="Proteomes" id="UP000078292"/>
    </source>
</evidence>
<sequence>MDVIEQRDAVVKFVIDTTEVLDIDGWKASHGAARAQACTLDNGDEGAAYQFTLWAEPGTEHQENAQRIVKYWESLGMETRVVDHGGYPAVYPTGGPVQRASFATNAAEDHYQVGASAYCAPGDAAKLKTEFNKRRKNGERFPGNEYVPKENVSEEHK</sequence>
<dbReference type="STRING" id="1837282.A6F49_05795"/>
<protein>
    <submittedName>
        <fullName evidence="2">Uncharacterized protein</fullName>
    </submittedName>
</protein>